<gene>
    <name evidence="2" type="ORF">S06H3_19382</name>
</gene>
<proteinExistence type="predicted"/>
<organism evidence="2">
    <name type="scientific">marine sediment metagenome</name>
    <dbReference type="NCBI Taxonomy" id="412755"/>
    <lineage>
        <taxon>unclassified sequences</taxon>
        <taxon>metagenomes</taxon>
        <taxon>ecological metagenomes</taxon>
    </lineage>
</organism>
<evidence type="ECO:0000313" key="2">
    <source>
        <dbReference type="EMBL" id="GAI05594.1"/>
    </source>
</evidence>
<reference evidence="2" key="1">
    <citation type="journal article" date="2014" name="Front. Microbiol.">
        <title>High frequency of phylogenetically diverse reductive dehalogenase-homologous genes in deep subseafloor sedimentary metagenomes.</title>
        <authorList>
            <person name="Kawai M."/>
            <person name="Futagami T."/>
            <person name="Toyoda A."/>
            <person name="Takaki Y."/>
            <person name="Nishi S."/>
            <person name="Hori S."/>
            <person name="Arai W."/>
            <person name="Tsubouchi T."/>
            <person name="Morono Y."/>
            <person name="Uchiyama I."/>
            <person name="Ito T."/>
            <person name="Fujiyama A."/>
            <person name="Inagaki F."/>
            <person name="Takami H."/>
        </authorList>
    </citation>
    <scope>NUCLEOTIDE SEQUENCE</scope>
    <source>
        <strain evidence="2">Expedition CK06-06</strain>
    </source>
</reference>
<feature type="transmembrane region" description="Helical" evidence="1">
    <location>
        <begin position="12"/>
        <end position="37"/>
    </location>
</feature>
<evidence type="ECO:0000256" key="1">
    <source>
        <dbReference type="SAM" id="Phobius"/>
    </source>
</evidence>
<keyword evidence="1" id="KW-1133">Transmembrane helix</keyword>
<keyword evidence="1" id="KW-0812">Transmembrane</keyword>
<dbReference type="AlphaFoldDB" id="X1MGW2"/>
<dbReference type="PROSITE" id="PS51257">
    <property type="entry name" value="PROKAR_LIPOPROTEIN"/>
    <property type="match status" value="1"/>
</dbReference>
<accession>X1MGW2</accession>
<feature type="non-terminal residue" evidence="2">
    <location>
        <position position="84"/>
    </location>
</feature>
<comment type="caution">
    <text evidence="2">The sequence shown here is derived from an EMBL/GenBank/DDBJ whole genome shotgun (WGS) entry which is preliminary data.</text>
</comment>
<dbReference type="EMBL" id="BARV01009919">
    <property type="protein sequence ID" value="GAI05594.1"/>
    <property type="molecule type" value="Genomic_DNA"/>
</dbReference>
<keyword evidence="1" id="KW-0472">Membrane</keyword>
<name>X1MGW2_9ZZZZ</name>
<sequence length="84" mass="9186">MNKKNQPTILKCTYHTAGLAFIILGTFFLLTGCAALYKALGFTEEQTQEQVQQDQDAAKDIIEQVRWTSHEIVSTAIAGAGAIL</sequence>
<protein>
    <submittedName>
        <fullName evidence="2">Uncharacterized protein</fullName>
    </submittedName>
</protein>